<name>A0ABN8ZUL9_RANTA</name>
<sequence length="133" mass="14023">MLLPHVCALGQRLWGGGLDTNLPCSQLNRDAAKITLQITSLQAFSKYSVADVYLNGSTLPLPSPALLLTVAFMLVFCPLSAKRLWNHSGGRFALGGSCQGHQSSDECPAPRRPLSWKAPVTAAASTVGGCGRS</sequence>
<protein>
    <submittedName>
        <fullName evidence="1">Uncharacterized protein</fullName>
    </submittedName>
</protein>
<organism evidence="1 2">
    <name type="scientific">Rangifer tarandus platyrhynchus</name>
    <name type="common">Svalbard reindeer</name>
    <dbReference type="NCBI Taxonomy" id="3082113"/>
    <lineage>
        <taxon>Eukaryota</taxon>
        <taxon>Metazoa</taxon>
        <taxon>Chordata</taxon>
        <taxon>Craniata</taxon>
        <taxon>Vertebrata</taxon>
        <taxon>Euteleostomi</taxon>
        <taxon>Mammalia</taxon>
        <taxon>Eutheria</taxon>
        <taxon>Laurasiatheria</taxon>
        <taxon>Artiodactyla</taxon>
        <taxon>Ruminantia</taxon>
        <taxon>Pecora</taxon>
        <taxon>Cervidae</taxon>
        <taxon>Odocoileinae</taxon>
        <taxon>Rangifer</taxon>
    </lineage>
</organism>
<reference evidence="1" key="1">
    <citation type="submission" date="2023-04" db="EMBL/GenBank/DDBJ databases">
        <authorList>
            <consortium name="ELIXIR-Norway"/>
        </authorList>
    </citation>
    <scope>NUCLEOTIDE SEQUENCE [LARGE SCALE GENOMIC DNA]</scope>
</reference>
<keyword evidence="2" id="KW-1185">Reference proteome</keyword>
<accession>A0ABN8ZUL9</accession>
<proteinExistence type="predicted"/>
<dbReference type="Proteomes" id="UP001176941">
    <property type="component" value="Chromosome 7"/>
</dbReference>
<gene>
    <name evidence="1" type="ORF">MRATA1EN1_LOCUS26659</name>
</gene>
<dbReference type="EMBL" id="OX459943">
    <property type="protein sequence ID" value="CAI9177697.1"/>
    <property type="molecule type" value="Genomic_DNA"/>
</dbReference>
<evidence type="ECO:0000313" key="1">
    <source>
        <dbReference type="EMBL" id="CAI9177697.1"/>
    </source>
</evidence>
<evidence type="ECO:0000313" key="2">
    <source>
        <dbReference type="Proteomes" id="UP001176941"/>
    </source>
</evidence>